<name>A0A834SMP9_9FABA</name>
<reference evidence="1" key="1">
    <citation type="submission" date="2020-09" db="EMBL/GenBank/DDBJ databases">
        <title>Genome-Enabled Discovery of Anthraquinone Biosynthesis in Senna tora.</title>
        <authorList>
            <person name="Kang S.-H."/>
            <person name="Pandey R.P."/>
            <person name="Lee C.-M."/>
            <person name="Sim J.-S."/>
            <person name="Jeong J.-T."/>
            <person name="Choi B.-S."/>
            <person name="Jung M."/>
            <person name="Ginzburg D."/>
            <person name="Zhao K."/>
            <person name="Won S.Y."/>
            <person name="Oh T.-J."/>
            <person name="Yu Y."/>
            <person name="Kim N.-H."/>
            <person name="Lee O.R."/>
            <person name="Lee T.-H."/>
            <person name="Bashyal P."/>
            <person name="Kim T.-S."/>
            <person name="Lee W.-H."/>
            <person name="Kawkins C."/>
            <person name="Kim C.-K."/>
            <person name="Kim J.S."/>
            <person name="Ahn B.O."/>
            <person name="Rhee S.Y."/>
            <person name="Sohng J.K."/>
        </authorList>
    </citation>
    <scope>NUCLEOTIDE SEQUENCE</scope>
    <source>
        <tissue evidence="1">Leaf</tissue>
    </source>
</reference>
<organism evidence="1 2">
    <name type="scientific">Senna tora</name>
    <dbReference type="NCBI Taxonomy" id="362788"/>
    <lineage>
        <taxon>Eukaryota</taxon>
        <taxon>Viridiplantae</taxon>
        <taxon>Streptophyta</taxon>
        <taxon>Embryophyta</taxon>
        <taxon>Tracheophyta</taxon>
        <taxon>Spermatophyta</taxon>
        <taxon>Magnoliopsida</taxon>
        <taxon>eudicotyledons</taxon>
        <taxon>Gunneridae</taxon>
        <taxon>Pentapetalae</taxon>
        <taxon>rosids</taxon>
        <taxon>fabids</taxon>
        <taxon>Fabales</taxon>
        <taxon>Fabaceae</taxon>
        <taxon>Caesalpinioideae</taxon>
        <taxon>Cassia clade</taxon>
        <taxon>Senna</taxon>
    </lineage>
</organism>
<keyword evidence="2" id="KW-1185">Reference proteome</keyword>
<gene>
    <name evidence="1" type="ORF">G2W53_038783</name>
</gene>
<comment type="caution">
    <text evidence="1">The sequence shown here is derived from an EMBL/GenBank/DDBJ whole genome shotgun (WGS) entry which is preliminary data.</text>
</comment>
<evidence type="ECO:0000313" key="2">
    <source>
        <dbReference type="Proteomes" id="UP000634136"/>
    </source>
</evidence>
<dbReference type="EMBL" id="JAAIUW010000012">
    <property type="protein sequence ID" value="KAF7806622.1"/>
    <property type="molecule type" value="Genomic_DNA"/>
</dbReference>
<accession>A0A834SMP9</accession>
<sequence length="116" mass="13174">MQAIGCLDKQIFERSGIFHNNLDRQTRHDLPLRSAIRNFRHPRIENGAGPLAILSQSKVYCTCDTTIIDVIFNYKLSVGCGGSLMLRKMRRPMSKQKGGLRTQIVIRRADDSVTTR</sequence>
<proteinExistence type="predicted"/>
<dbReference type="Proteomes" id="UP000634136">
    <property type="component" value="Unassembled WGS sequence"/>
</dbReference>
<evidence type="ECO:0000313" key="1">
    <source>
        <dbReference type="EMBL" id="KAF7806622.1"/>
    </source>
</evidence>
<protein>
    <submittedName>
        <fullName evidence="1">Uncharacterized protein</fullName>
    </submittedName>
</protein>
<dbReference type="AlphaFoldDB" id="A0A834SMP9"/>